<evidence type="ECO:0000313" key="2">
    <source>
        <dbReference type="Proteomes" id="UP001177021"/>
    </source>
</evidence>
<reference evidence="1" key="1">
    <citation type="submission" date="2023-10" db="EMBL/GenBank/DDBJ databases">
        <authorList>
            <person name="Rodriguez Cubillos JULIANA M."/>
            <person name="De Vega J."/>
        </authorList>
    </citation>
    <scope>NUCLEOTIDE SEQUENCE</scope>
</reference>
<protein>
    <submittedName>
        <fullName evidence="1">Uncharacterized protein</fullName>
    </submittedName>
</protein>
<comment type="caution">
    <text evidence="1">The sequence shown here is derived from an EMBL/GenBank/DDBJ whole genome shotgun (WGS) entry which is preliminary data.</text>
</comment>
<gene>
    <name evidence="1" type="ORF">MILVUS5_LOCUS10528</name>
</gene>
<evidence type="ECO:0000313" key="1">
    <source>
        <dbReference type="EMBL" id="CAJ2640730.1"/>
    </source>
</evidence>
<keyword evidence="2" id="KW-1185">Reference proteome</keyword>
<proteinExistence type="predicted"/>
<dbReference type="EMBL" id="CASHSV030000024">
    <property type="protein sequence ID" value="CAJ2640730.1"/>
    <property type="molecule type" value="Genomic_DNA"/>
</dbReference>
<accession>A0ACB0J993</accession>
<sequence length="159" mass="18480">MIEVANQFPLLEELDILYSENLSMNFLEVIGKSCPLLKSLIFSRNYYRTCDDEAIAVGKTMTELRHLKIHGNVLTDEGLVAILDGCPLLESLELQKFHRFEFTDNLKKRCHDQIKFLCLPNVKASSYNDDYDCWKNFYGENSNDDTSSEYCCDYEDDDF</sequence>
<dbReference type="Proteomes" id="UP001177021">
    <property type="component" value="Unassembled WGS sequence"/>
</dbReference>
<name>A0ACB0J993_TRIPR</name>
<organism evidence="1 2">
    <name type="scientific">Trifolium pratense</name>
    <name type="common">Red clover</name>
    <dbReference type="NCBI Taxonomy" id="57577"/>
    <lineage>
        <taxon>Eukaryota</taxon>
        <taxon>Viridiplantae</taxon>
        <taxon>Streptophyta</taxon>
        <taxon>Embryophyta</taxon>
        <taxon>Tracheophyta</taxon>
        <taxon>Spermatophyta</taxon>
        <taxon>Magnoliopsida</taxon>
        <taxon>eudicotyledons</taxon>
        <taxon>Gunneridae</taxon>
        <taxon>Pentapetalae</taxon>
        <taxon>rosids</taxon>
        <taxon>fabids</taxon>
        <taxon>Fabales</taxon>
        <taxon>Fabaceae</taxon>
        <taxon>Papilionoideae</taxon>
        <taxon>50 kb inversion clade</taxon>
        <taxon>NPAAA clade</taxon>
        <taxon>Hologalegina</taxon>
        <taxon>IRL clade</taxon>
        <taxon>Trifolieae</taxon>
        <taxon>Trifolium</taxon>
    </lineage>
</organism>